<dbReference type="InterPro" id="IPR020449">
    <property type="entry name" value="Tscrpt_reg_AraC-type_HTH"/>
</dbReference>
<dbReference type="SUPFAM" id="SSF46689">
    <property type="entry name" value="Homeodomain-like"/>
    <property type="match status" value="2"/>
</dbReference>
<dbReference type="EMBL" id="VSSQ01047471">
    <property type="protein sequence ID" value="MPN01469.1"/>
    <property type="molecule type" value="Genomic_DNA"/>
</dbReference>
<gene>
    <name evidence="5" type="primary">cdhR_4</name>
    <name evidence="5" type="ORF">SDC9_148678</name>
</gene>
<feature type="domain" description="HTH araC/xylS-type" evidence="4">
    <location>
        <begin position="16"/>
        <end position="114"/>
    </location>
</feature>
<evidence type="ECO:0000256" key="2">
    <source>
        <dbReference type="ARBA" id="ARBA00023125"/>
    </source>
</evidence>
<dbReference type="PRINTS" id="PR00032">
    <property type="entry name" value="HTHARAC"/>
</dbReference>
<keyword evidence="2" id="KW-0238">DNA-binding</keyword>
<dbReference type="SMART" id="SM00342">
    <property type="entry name" value="HTH_ARAC"/>
    <property type="match status" value="1"/>
</dbReference>
<protein>
    <submittedName>
        <fullName evidence="5">HTH-type transcriptional regulator CdhR</fullName>
    </submittedName>
</protein>
<dbReference type="InterPro" id="IPR009057">
    <property type="entry name" value="Homeodomain-like_sf"/>
</dbReference>
<dbReference type="PANTHER" id="PTHR43280:SF2">
    <property type="entry name" value="HTH-TYPE TRANSCRIPTIONAL REGULATOR EXSA"/>
    <property type="match status" value="1"/>
</dbReference>
<evidence type="ECO:0000256" key="3">
    <source>
        <dbReference type="ARBA" id="ARBA00023163"/>
    </source>
</evidence>
<dbReference type="GO" id="GO:0003700">
    <property type="term" value="F:DNA-binding transcription factor activity"/>
    <property type="evidence" value="ECO:0007669"/>
    <property type="project" value="InterPro"/>
</dbReference>
<dbReference type="Pfam" id="PF12833">
    <property type="entry name" value="HTH_18"/>
    <property type="match status" value="1"/>
</dbReference>
<accession>A0A645EK11</accession>
<dbReference type="PANTHER" id="PTHR43280">
    <property type="entry name" value="ARAC-FAMILY TRANSCRIPTIONAL REGULATOR"/>
    <property type="match status" value="1"/>
</dbReference>
<organism evidence="5">
    <name type="scientific">bioreactor metagenome</name>
    <dbReference type="NCBI Taxonomy" id="1076179"/>
    <lineage>
        <taxon>unclassified sequences</taxon>
        <taxon>metagenomes</taxon>
        <taxon>ecological metagenomes</taxon>
    </lineage>
</organism>
<keyword evidence="1" id="KW-0805">Transcription regulation</keyword>
<dbReference type="Gene3D" id="1.10.10.60">
    <property type="entry name" value="Homeodomain-like"/>
    <property type="match status" value="1"/>
</dbReference>
<proteinExistence type="predicted"/>
<dbReference type="InterPro" id="IPR018060">
    <property type="entry name" value="HTH_AraC"/>
</dbReference>
<sequence length="117" mass="13562">MELALSIDKEIPPQLTRCIDIMKVNLSQMITIGEIAEKLGCSTSTLEELFKRHFHTTPRKYFDDLKYDKAKQLLASTALPLSEIARSIGYRHTMHFSRAFRNRVGMTPTEFRKKKTE</sequence>
<reference evidence="5" key="1">
    <citation type="submission" date="2019-08" db="EMBL/GenBank/DDBJ databases">
        <authorList>
            <person name="Kucharzyk K."/>
            <person name="Murdoch R.W."/>
            <person name="Higgins S."/>
            <person name="Loffler F."/>
        </authorList>
    </citation>
    <scope>NUCLEOTIDE SEQUENCE</scope>
</reference>
<name>A0A645EK11_9ZZZZ</name>
<dbReference type="AlphaFoldDB" id="A0A645EK11"/>
<evidence type="ECO:0000256" key="1">
    <source>
        <dbReference type="ARBA" id="ARBA00023015"/>
    </source>
</evidence>
<evidence type="ECO:0000259" key="4">
    <source>
        <dbReference type="PROSITE" id="PS01124"/>
    </source>
</evidence>
<dbReference type="PROSITE" id="PS01124">
    <property type="entry name" value="HTH_ARAC_FAMILY_2"/>
    <property type="match status" value="1"/>
</dbReference>
<dbReference type="GO" id="GO:0043565">
    <property type="term" value="F:sequence-specific DNA binding"/>
    <property type="evidence" value="ECO:0007669"/>
    <property type="project" value="InterPro"/>
</dbReference>
<comment type="caution">
    <text evidence="5">The sequence shown here is derived from an EMBL/GenBank/DDBJ whole genome shotgun (WGS) entry which is preliminary data.</text>
</comment>
<evidence type="ECO:0000313" key="5">
    <source>
        <dbReference type="EMBL" id="MPN01469.1"/>
    </source>
</evidence>
<keyword evidence="3" id="KW-0804">Transcription</keyword>